<dbReference type="InterPro" id="IPR021190">
    <property type="entry name" value="Pept_M10A"/>
</dbReference>
<comment type="similarity">
    <text evidence="2">Belongs to the peptidase M10A family. Matrix metalloproteinases (MMPs) subfamily.</text>
</comment>
<dbReference type="EMBL" id="BSYR01000030">
    <property type="protein sequence ID" value="GMI97911.1"/>
    <property type="molecule type" value="Genomic_DNA"/>
</dbReference>
<keyword evidence="11" id="KW-0325">Glycoprotein</keyword>
<comment type="caution">
    <text evidence="17">The sequence shown here is derived from an EMBL/GenBank/DDBJ whole genome shotgun (WGS) entry which is preliminary data.</text>
</comment>
<feature type="binding site" evidence="13">
    <location>
        <position position="238"/>
    </location>
    <ligand>
        <name>Ca(2+)</name>
        <dbReference type="ChEBI" id="CHEBI:29108"/>
        <label>3</label>
    </ligand>
</feature>
<feature type="binding site" evidence="13">
    <location>
        <position position="210"/>
    </location>
    <ligand>
        <name>Zn(2+)</name>
        <dbReference type="ChEBI" id="CHEBI:29105"/>
        <label>1</label>
    </ligand>
</feature>
<evidence type="ECO:0000256" key="14">
    <source>
        <dbReference type="PIRSR" id="PIRSR621190-5"/>
    </source>
</evidence>
<keyword evidence="3" id="KW-0472">Membrane</keyword>
<dbReference type="GO" id="GO:0030198">
    <property type="term" value="P:extracellular matrix organization"/>
    <property type="evidence" value="ECO:0007669"/>
    <property type="project" value="TreeGrafter"/>
</dbReference>
<dbReference type="PROSITE" id="PS00546">
    <property type="entry name" value="CYSTEINE_SWITCH"/>
    <property type="match status" value="1"/>
</dbReference>
<feature type="binding site" evidence="13">
    <location>
        <position position="216"/>
    </location>
    <ligand>
        <name>Ca(2+)</name>
        <dbReference type="ChEBI" id="CHEBI:29108"/>
        <label>3</label>
    </ligand>
</feature>
<dbReference type="InterPro" id="IPR021158">
    <property type="entry name" value="Pept_M10A_Zn_BS"/>
</dbReference>
<name>A0A9W7MEQ5_HIBTR</name>
<feature type="binding site" evidence="13">
    <location>
        <position position="261"/>
    </location>
    <ligand>
        <name>Zn(2+)</name>
        <dbReference type="ChEBI" id="CHEBI:29105"/>
        <label>2</label>
        <note>catalytic</note>
    </ligand>
</feature>
<dbReference type="InterPro" id="IPR002477">
    <property type="entry name" value="Peptidoglycan-bd-like"/>
</dbReference>
<evidence type="ECO:0000256" key="7">
    <source>
        <dbReference type="ARBA" id="ARBA00022801"/>
    </source>
</evidence>
<evidence type="ECO:0000256" key="2">
    <source>
        <dbReference type="ARBA" id="ARBA00009614"/>
    </source>
</evidence>
<proteinExistence type="inferred from homology"/>
<dbReference type="CDD" id="cd04278">
    <property type="entry name" value="ZnMc_MMP"/>
    <property type="match status" value="1"/>
</dbReference>
<feature type="binding site" evidence="13">
    <location>
        <position position="208"/>
    </location>
    <ligand>
        <name>Zn(2+)</name>
        <dbReference type="ChEBI" id="CHEBI:29105"/>
        <label>1</label>
    </ligand>
</feature>
<dbReference type="PANTHER" id="PTHR10201">
    <property type="entry name" value="MATRIX METALLOPROTEINASE"/>
    <property type="match status" value="1"/>
</dbReference>
<dbReference type="Pfam" id="PF00413">
    <property type="entry name" value="Peptidase_M10"/>
    <property type="match status" value="1"/>
</dbReference>
<evidence type="ECO:0000256" key="12">
    <source>
        <dbReference type="PIRSR" id="PIRSR621190-1"/>
    </source>
</evidence>
<evidence type="ECO:0000256" key="10">
    <source>
        <dbReference type="ARBA" id="ARBA00023145"/>
    </source>
</evidence>
<dbReference type="GO" id="GO:0008270">
    <property type="term" value="F:zinc ion binding"/>
    <property type="evidence" value="ECO:0007669"/>
    <property type="project" value="InterPro"/>
</dbReference>
<dbReference type="SUPFAM" id="SSF47090">
    <property type="entry name" value="PGBD-like"/>
    <property type="match status" value="1"/>
</dbReference>
<dbReference type="AlphaFoldDB" id="A0A9W7MEQ5"/>
<keyword evidence="8 13" id="KW-0862">Zinc</keyword>
<dbReference type="FunFam" id="3.40.390.10:FF:000018">
    <property type="entry name" value="Metalloendoproteinase 1"/>
    <property type="match status" value="1"/>
</dbReference>
<feature type="binding site" evidence="13">
    <location>
        <position position="275"/>
    </location>
    <ligand>
        <name>Zn(2+)</name>
        <dbReference type="ChEBI" id="CHEBI:29105"/>
        <label>2</label>
        <note>catalytic</note>
    </ligand>
</feature>
<dbReference type="GO" id="GO:0006508">
    <property type="term" value="P:proteolysis"/>
    <property type="evidence" value="ECO:0007669"/>
    <property type="project" value="UniProtKB-KW"/>
</dbReference>
<dbReference type="GO" id="GO:0030574">
    <property type="term" value="P:collagen catabolic process"/>
    <property type="evidence" value="ECO:0007669"/>
    <property type="project" value="TreeGrafter"/>
</dbReference>
<feature type="binding site" evidence="13">
    <location>
        <position position="233"/>
    </location>
    <ligand>
        <name>Zn(2+)</name>
        <dbReference type="ChEBI" id="CHEBI:29105"/>
        <label>1</label>
    </ligand>
</feature>
<dbReference type="GO" id="GO:0004222">
    <property type="term" value="F:metalloendopeptidase activity"/>
    <property type="evidence" value="ECO:0007669"/>
    <property type="project" value="InterPro"/>
</dbReference>
<dbReference type="Pfam" id="PF01471">
    <property type="entry name" value="PG_binding_1"/>
    <property type="match status" value="1"/>
</dbReference>
<reference evidence="17" key="1">
    <citation type="submission" date="2023-05" db="EMBL/GenBank/DDBJ databases">
        <title>Genome and transcriptome analyses reveal genes involved in the formation of fine ridges on petal epidermal cells in Hibiscus trionum.</title>
        <authorList>
            <person name="Koshimizu S."/>
            <person name="Masuda S."/>
            <person name="Ishii T."/>
            <person name="Shirasu K."/>
            <person name="Hoshino A."/>
            <person name="Arita M."/>
        </authorList>
    </citation>
    <scope>NUCLEOTIDE SEQUENCE</scope>
    <source>
        <strain evidence="17">Hamamatsu line</strain>
    </source>
</reference>
<keyword evidence="10" id="KW-0865">Zymogen</keyword>
<dbReference type="InterPro" id="IPR024079">
    <property type="entry name" value="MetalloPept_cat_dom_sf"/>
</dbReference>
<evidence type="ECO:0000256" key="4">
    <source>
        <dbReference type="ARBA" id="ARBA00022670"/>
    </source>
</evidence>
<keyword evidence="7" id="KW-0378">Hydrolase</keyword>
<protein>
    <recommendedName>
        <fullName evidence="16">Peptidase metallopeptidase domain-containing protein</fullName>
    </recommendedName>
</protein>
<feature type="binding site" evidence="13">
    <location>
        <position position="267"/>
    </location>
    <ligand>
        <name>Zn(2+)</name>
        <dbReference type="ChEBI" id="CHEBI:29105"/>
        <label>2</label>
        <note>catalytic</note>
    </ligand>
</feature>
<evidence type="ECO:0000256" key="6">
    <source>
        <dbReference type="ARBA" id="ARBA00022729"/>
    </source>
</evidence>
<feature type="signal peptide" evidence="15">
    <location>
        <begin position="1"/>
        <end position="24"/>
    </location>
</feature>
<keyword evidence="5 13" id="KW-0479">Metal-binding</keyword>
<dbReference type="GO" id="GO:0031012">
    <property type="term" value="C:extracellular matrix"/>
    <property type="evidence" value="ECO:0007669"/>
    <property type="project" value="InterPro"/>
</dbReference>
<evidence type="ECO:0000259" key="16">
    <source>
        <dbReference type="SMART" id="SM00235"/>
    </source>
</evidence>
<evidence type="ECO:0000256" key="9">
    <source>
        <dbReference type="ARBA" id="ARBA00023049"/>
    </source>
</evidence>
<dbReference type="PRINTS" id="PR00138">
    <property type="entry name" value="MATRIXIN"/>
</dbReference>
<keyword evidence="9" id="KW-0482">Metalloprotease</keyword>
<accession>A0A9W7MEQ5</accession>
<feature type="binding site" evidence="13">
    <location>
        <position position="235"/>
    </location>
    <ligand>
        <name>Ca(2+)</name>
        <dbReference type="ChEBI" id="CHEBI:29108"/>
        <label>3</label>
    </ligand>
</feature>
<dbReference type="Gene3D" id="3.40.390.10">
    <property type="entry name" value="Collagenase (Catalytic Domain)"/>
    <property type="match status" value="1"/>
</dbReference>
<dbReference type="SMART" id="SM00235">
    <property type="entry name" value="ZnMc"/>
    <property type="match status" value="1"/>
</dbReference>
<keyword evidence="18" id="KW-1185">Reference proteome</keyword>
<evidence type="ECO:0000313" key="18">
    <source>
        <dbReference type="Proteomes" id="UP001165190"/>
    </source>
</evidence>
<feature type="chain" id="PRO_5040848105" description="Peptidase metallopeptidase domain-containing protein" evidence="15">
    <location>
        <begin position="25"/>
        <end position="301"/>
    </location>
</feature>
<organism evidence="17 18">
    <name type="scientific">Hibiscus trionum</name>
    <name type="common">Flower of an hour</name>
    <dbReference type="NCBI Taxonomy" id="183268"/>
    <lineage>
        <taxon>Eukaryota</taxon>
        <taxon>Viridiplantae</taxon>
        <taxon>Streptophyta</taxon>
        <taxon>Embryophyta</taxon>
        <taxon>Tracheophyta</taxon>
        <taxon>Spermatophyta</taxon>
        <taxon>Magnoliopsida</taxon>
        <taxon>eudicotyledons</taxon>
        <taxon>Gunneridae</taxon>
        <taxon>Pentapetalae</taxon>
        <taxon>rosids</taxon>
        <taxon>malvids</taxon>
        <taxon>Malvales</taxon>
        <taxon>Malvaceae</taxon>
        <taxon>Malvoideae</taxon>
        <taxon>Hibiscus</taxon>
    </lineage>
</organism>
<feature type="active site" evidence="12">
    <location>
        <position position="258"/>
    </location>
</feature>
<evidence type="ECO:0000256" key="15">
    <source>
        <dbReference type="SAM" id="SignalP"/>
    </source>
</evidence>
<comment type="cofactor">
    <cofactor evidence="13">
        <name>Ca(2+)</name>
        <dbReference type="ChEBI" id="CHEBI:29108"/>
    </cofactor>
    <text evidence="13">Can bind about 5 Ca(2+) ions per subunit.</text>
</comment>
<keyword evidence="13" id="KW-0106">Calcium</keyword>
<keyword evidence="4" id="KW-0645">Protease</keyword>
<evidence type="ECO:0000313" key="17">
    <source>
        <dbReference type="EMBL" id="GMI97911.1"/>
    </source>
</evidence>
<dbReference type="InterPro" id="IPR006026">
    <property type="entry name" value="Peptidase_Metallo"/>
</dbReference>
<keyword evidence="3" id="KW-0449">Lipoprotein</keyword>
<feature type="domain" description="Peptidase metallopeptidase" evidence="16">
    <location>
        <begin position="143"/>
        <end position="301"/>
    </location>
</feature>
<evidence type="ECO:0000256" key="11">
    <source>
        <dbReference type="ARBA" id="ARBA00023180"/>
    </source>
</evidence>
<dbReference type="PANTHER" id="PTHR10201:SF268">
    <property type="entry name" value="PEPTIDASE METALLOPEPTIDASE DOMAIN-CONTAINING PROTEIN"/>
    <property type="match status" value="1"/>
</dbReference>
<feature type="binding site" evidence="13">
    <location>
        <position position="198"/>
    </location>
    <ligand>
        <name>Ca(2+)</name>
        <dbReference type="ChEBI" id="CHEBI:29108"/>
        <label>2</label>
    </ligand>
</feature>
<comment type="cofactor">
    <cofactor evidence="13">
        <name>Zn(2+)</name>
        <dbReference type="ChEBI" id="CHEBI:29105"/>
    </cofactor>
    <text evidence="13">Binds 2 Zn(2+) ions per subunit.</text>
</comment>
<gene>
    <name evidence="17" type="ORF">HRI_003460400</name>
</gene>
<dbReference type="InterPro" id="IPR033739">
    <property type="entry name" value="M10A_MMP"/>
</dbReference>
<dbReference type="SUPFAM" id="SSF55486">
    <property type="entry name" value="Metalloproteases ('zincins'), catalytic domain"/>
    <property type="match status" value="1"/>
</dbReference>
<evidence type="ECO:0000256" key="3">
    <source>
        <dbReference type="ARBA" id="ARBA00022622"/>
    </source>
</evidence>
<keyword evidence="3" id="KW-0336">GPI-anchor</keyword>
<evidence type="ECO:0000256" key="5">
    <source>
        <dbReference type="ARBA" id="ARBA00022723"/>
    </source>
</evidence>
<dbReference type="OrthoDB" id="406838at2759"/>
<evidence type="ECO:0000256" key="8">
    <source>
        <dbReference type="ARBA" id="ARBA00022833"/>
    </source>
</evidence>
<keyword evidence="6 15" id="KW-0732">Signal</keyword>
<feature type="binding site" evidence="13">
    <location>
        <position position="215"/>
    </location>
    <ligand>
        <name>Ca(2+)</name>
        <dbReference type="ChEBI" id="CHEBI:29108"/>
        <label>3</label>
    </ligand>
</feature>
<comment type="subcellular location">
    <subcellularLocation>
        <location evidence="1">Cell membrane</location>
        <topology evidence="1">Lipid-anchor</topology>
        <topology evidence="1">GPI-anchor</topology>
        <orientation evidence="1">Extracellular side</orientation>
    </subcellularLocation>
</comment>
<dbReference type="InterPro" id="IPR036365">
    <property type="entry name" value="PGBD-like_sf"/>
</dbReference>
<dbReference type="Proteomes" id="UP001165190">
    <property type="component" value="Unassembled WGS sequence"/>
</dbReference>
<feature type="binding site" evidence="13">
    <location>
        <position position="223"/>
    </location>
    <ligand>
        <name>Zn(2+)</name>
        <dbReference type="ChEBI" id="CHEBI:29105"/>
        <label>1</label>
    </ligand>
</feature>
<feature type="short sequence motif" description="Cysteine switch" evidence="14">
    <location>
        <begin position="107"/>
        <end position="114"/>
    </location>
</feature>
<dbReference type="InterPro" id="IPR001818">
    <property type="entry name" value="Pept_M10_metallopeptidase"/>
</dbReference>
<evidence type="ECO:0000256" key="1">
    <source>
        <dbReference type="ARBA" id="ARBA00004471"/>
    </source>
</evidence>
<dbReference type="GO" id="GO:0098552">
    <property type="term" value="C:side of membrane"/>
    <property type="evidence" value="ECO:0007669"/>
    <property type="project" value="UniProtKB-KW"/>
</dbReference>
<sequence length="301" mass="33586">MATKFSHQLFGAILVFFLLHPFAAKSGPIKPESLQNLKQSQKGDVANGINQVKQFLKAFGYYPRDIDLLDDRFDDDLEAGLGVFQEIYNLKVTGKIDSDTIKAISAPRCGVPDVSGIDRASNRHNHGHGGMFYFVANYTFFPGSPRWSRLDLTYNFLSDSVPVVSLQVMRPLIARAFQRWANVSRLRFREVAQGTRADIRIGFYRRDHGDGAPFDGPGGVLAHAFSPQDGRFHYDAEENWSTNPSWSQVDLESVAVHEIGHNLGLGHSQDPNAIMFPTFQAGTTKRNLGQDDINGIRALYP</sequence>
<feature type="binding site" evidence="13">
    <location>
        <position position="257"/>
    </location>
    <ligand>
        <name>Zn(2+)</name>
        <dbReference type="ChEBI" id="CHEBI:29105"/>
        <label>2</label>
        <note>catalytic</note>
    </ligand>
</feature>
<feature type="binding site" description="in inhibited form" evidence="13">
    <location>
        <position position="109"/>
    </location>
    <ligand>
        <name>Zn(2+)</name>
        <dbReference type="ChEBI" id="CHEBI:29105"/>
        <label>2</label>
        <note>catalytic</note>
    </ligand>
</feature>
<dbReference type="GO" id="GO:0005886">
    <property type="term" value="C:plasma membrane"/>
    <property type="evidence" value="ECO:0007669"/>
    <property type="project" value="UniProtKB-SubCell"/>
</dbReference>
<feature type="binding site" evidence="13">
    <location>
        <position position="238"/>
    </location>
    <ligand>
        <name>Ca(2+)</name>
        <dbReference type="ChEBI" id="CHEBI:29108"/>
        <label>1</label>
    </ligand>
</feature>
<evidence type="ECO:0000256" key="13">
    <source>
        <dbReference type="PIRSR" id="PIRSR621190-2"/>
    </source>
</evidence>